<proteinExistence type="inferred from homology"/>
<comment type="catalytic activity">
    <reaction evidence="7">
        <text>ATP + H2O = ADP + phosphate + H(+)</text>
        <dbReference type="Rhea" id="RHEA:13065"/>
        <dbReference type="ChEBI" id="CHEBI:15377"/>
        <dbReference type="ChEBI" id="CHEBI:15378"/>
        <dbReference type="ChEBI" id="CHEBI:30616"/>
        <dbReference type="ChEBI" id="CHEBI:43474"/>
        <dbReference type="ChEBI" id="CHEBI:456216"/>
        <dbReference type="EC" id="3.6.4.13"/>
    </reaction>
</comment>
<dbReference type="OrthoDB" id="10253254at2759"/>
<evidence type="ECO:0000256" key="2">
    <source>
        <dbReference type="ARBA" id="ARBA00012552"/>
    </source>
</evidence>
<keyword evidence="6" id="KW-0067">ATP-binding</keyword>
<evidence type="ECO:0000313" key="12">
    <source>
        <dbReference type="Proteomes" id="UP000663760"/>
    </source>
</evidence>
<dbReference type="GO" id="GO:0000462">
    <property type="term" value="P:maturation of SSU-rRNA from tricistronic rRNA transcript (SSU-rRNA, 5.8S rRNA, LSU-rRNA)"/>
    <property type="evidence" value="ECO:0007669"/>
    <property type="project" value="TreeGrafter"/>
</dbReference>
<dbReference type="PANTHER" id="PTHR18934:SF99">
    <property type="entry name" value="ATP-DEPENDENT RNA HELICASE DHX37-RELATED"/>
    <property type="match status" value="1"/>
</dbReference>
<feature type="compositionally biased region" description="Basic and acidic residues" evidence="8">
    <location>
        <begin position="912"/>
        <end position="923"/>
    </location>
</feature>
<dbReference type="Pfam" id="PF21010">
    <property type="entry name" value="HA2_C"/>
    <property type="match status" value="1"/>
</dbReference>
<name>A0A7I8KW95_SPIIN</name>
<sequence length="1304" mass="146506">MEEQIPLNLTHTLLCCKLCSSLGDDTNMILLPGTKKKKRKVVSKEGSVRPKPDISKSEDRKLKQLQEKKKRMALESESIKLLKKHEICDNAYALLYSSGTIGQVESRKKRCLRAANFSKAGLKVSEDLKSSKNACKPVTDCESEYSMEHFPKQKFLEKSSADIRLQQKESTHVLDNDGNMTCKSFQDRRSPILPPTPEVDNNDTGTVDTQRNGPILPSCNRRPKFADSQCLEKVGSDVNHVKTVVHPDLSFNKTVEAPSVVHVLRSSSIEEERRGLPIVMMEQEIMEAINGNSIVIICGETGCGKTTQVPQFLYESGYGSRGSSNRKGKIGITLPRRVAVLATAKRVSHELNLPLGKDVGYQVRHEKKIGENCSIKFMTDGILLLACHLLETRDVATKQESDLLLRQYSIIILDEAHERSLNTDILIGMLSRVVWLRQKLFMEQQEKMHKGLETSSENVTTQLKLVLMSATLRVEDFISDGRLFHDPPVVLEVPTRQFPVTIHFSKKGDYGDYIRLASKKVMQIHRTLPVGGILVFVTGKSEAEYLCQKLRKESQGLHKTSNTDIRANNGITEILEENEEGITDGFRIGGNSHDLMLDEFISQNEEDDDYSCSSESDEEEVIEESNSVLDLLSEPRSLASLKAHFEAIADGGSNLRSEDNCDRESAAKSRDMYSGLYVLPLYAMLPADEQLRVFKDAPEGQRLVVVATNVAETSLTIPGIKYVVDTGREKVKNYNYRNGMAAYEVKWISKASAAQRAGRAGRTGPGHCYRLYSSAIFSNVFADFSSPEITKVPVAGVVLLMKSMGINKVANFPFPTPPLPTALSEADRCLKALEALDSEGCLTHVGRAMSRYPMSPRHSRMLLSFVRIMRLQQGYSRANLVFGYAIAAAAALSFHNPFIIPSEGNNNEDTIELDRDRERDGKKQRLGKPEAAGKQNHARFRNHNSDALSVSYLLQLHDIAGTKVKKVEFCRKNMLHFKTMDEMSKLRKQLLELIFHLGGSDEEFSWCYGSAEDVESAWYAPGNQPLLMKEEELVGQAICAGWADMVAKRIHAYPKSSDKDYKVRAARYQSCALGETVFLHPGSSVSHTPPEFLVYTELLCTKRPYLHGVTAVKPEWLVKYASALCNFSAPLLEPRPCYDSLKDQVLCWVSPIFGPHLWQLPLHGIPAENEMVRISIFACALLEGGVLPCLRSIQRYLVASPTIILRPESMGQSRVFNLLKKMKLGNVIIDRRAILCEVWRKNPQLLRSEIHCWFKEEFQHLFDELWGKMHEEAQLEGEQLFMAKGKKKHKGKRKLSKNKINCSI</sequence>
<dbReference type="Gene3D" id="1.20.120.1080">
    <property type="match status" value="1"/>
</dbReference>
<dbReference type="GO" id="GO:0016787">
    <property type="term" value="F:hydrolase activity"/>
    <property type="evidence" value="ECO:0007669"/>
    <property type="project" value="UniProtKB-KW"/>
</dbReference>
<evidence type="ECO:0000256" key="5">
    <source>
        <dbReference type="ARBA" id="ARBA00022806"/>
    </source>
</evidence>
<dbReference type="InterPro" id="IPR048333">
    <property type="entry name" value="HA2_WH"/>
</dbReference>
<dbReference type="InterPro" id="IPR011545">
    <property type="entry name" value="DEAD/DEAH_box_helicase_dom"/>
</dbReference>
<dbReference type="EMBL" id="LR746272">
    <property type="protein sequence ID" value="CAA7402079.1"/>
    <property type="molecule type" value="Genomic_DNA"/>
</dbReference>
<dbReference type="Pfam" id="PF00271">
    <property type="entry name" value="Helicase_C"/>
    <property type="match status" value="1"/>
</dbReference>
<evidence type="ECO:0000256" key="4">
    <source>
        <dbReference type="ARBA" id="ARBA00022801"/>
    </source>
</evidence>
<dbReference type="InterPro" id="IPR003593">
    <property type="entry name" value="AAA+_ATPase"/>
</dbReference>
<dbReference type="InterPro" id="IPR056371">
    <property type="entry name" value="DHX37-like_C"/>
</dbReference>
<dbReference type="InterPro" id="IPR001650">
    <property type="entry name" value="Helicase_C-like"/>
</dbReference>
<evidence type="ECO:0000256" key="1">
    <source>
        <dbReference type="ARBA" id="ARBA00008792"/>
    </source>
</evidence>
<accession>A0A7I8KW95</accession>
<keyword evidence="4" id="KW-0378">Hydrolase</keyword>
<gene>
    <name evidence="11" type="ORF">SI8410_09012757</name>
</gene>
<dbReference type="GO" id="GO:0005730">
    <property type="term" value="C:nucleolus"/>
    <property type="evidence" value="ECO:0007669"/>
    <property type="project" value="TreeGrafter"/>
</dbReference>
<evidence type="ECO:0000256" key="3">
    <source>
        <dbReference type="ARBA" id="ARBA00022741"/>
    </source>
</evidence>
<dbReference type="Pfam" id="PF04408">
    <property type="entry name" value="WHD_HA2"/>
    <property type="match status" value="1"/>
</dbReference>
<dbReference type="PROSITE" id="PS00690">
    <property type="entry name" value="DEAH_ATP_HELICASE"/>
    <property type="match status" value="1"/>
</dbReference>
<feature type="compositionally biased region" description="Basic and acidic residues" evidence="8">
    <location>
        <begin position="42"/>
        <end position="62"/>
    </location>
</feature>
<dbReference type="Proteomes" id="UP000663760">
    <property type="component" value="Chromosome 9"/>
</dbReference>
<evidence type="ECO:0000259" key="10">
    <source>
        <dbReference type="PROSITE" id="PS51194"/>
    </source>
</evidence>
<keyword evidence="5" id="KW-0347">Helicase</keyword>
<dbReference type="InterPro" id="IPR011709">
    <property type="entry name" value="DEAD-box_helicase_OB_fold"/>
</dbReference>
<evidence type="ECO:0000256" key="8">
    <source>
        <dbReference type="SAM" id="MobiDB-lite"/>
    </source>
</evidence>
<dbReference type="GO" id="GO:0005524">
    <property type="term" value="F:ATP binding"/>
    <property type="evidence" value="ECO:0007669"/>
    <property type="project" value="UniProtKB-KW"/>
</dbReference>
<dbReference type="FunFam" id="3.40.50.300:FF:000637">
    <property type="entry name" value="ATP-dependent RNA helicase DHX37/DHR1"/>
    <property type="match status" value="1"/>
</dbReference>
<dbReference type="PANTHER" id="PTHR18934">
    <property type="entry name" value="ATP-DEPENDENT RNA HELICASE"/>
    <property type="match status" value="1"/>
</dbReference>
<keyword evidence="3" id="KW-0547">Nucleotide-binding</keyword>
<dbReference type="SMART" id="SM00847">
    <property type="entry name" value="HA2"/>
    <property type="match status" value="1"/>
</dbReference>
<dbReference type="EC" id="3.6.4.13" evidence="2"/>
<dbReference type="PROSITE" id="PS51194">
    <property type="entry name" value="HELICASE_CTER"/>
    <property type="match status" value="1"/>
</dbReference>
<dbReference type="GO" id="GO:0003724">
    <property type="term" value="F:RNA helicase activity"/>
    <property type="evidence" value="ECO:0007669"/>
    <property type="project" value="UniProtKB-EC"/>
</dbReference>
<dbReference type="SUPFAM" id="SSF52540">
    <property type="entry name" value="P-loop containing nucleoside triphosphate hydrolases"/>
    <property type="match status" value="1"/>
</dbReference>
<dbReference type="SMART" id="SM00490">
    <property type="entry name" value="HELICc"/>
    <property type="match status" value="1"/>
</dbReference>
<keyword evidence="12" id="KW-1185">Reference proteome</keyword>
<comment type="similarity">
    <text evidence="1">Belongs to the DEAD box helicase family. DEAH subfamily.</text>
</comment>
<dbReference type="SMART" id="SM00487">
    <property type="entry name" value="DEXDc"/>
    <property type="match status" value="1"/>
</dbReference>
<protein>
    <recommendedName>
        <fullName evidence="2">RNA helicase</fullName>
        <ecNumber evidence="2">3.6.4.13</ecNumber>
    </recommendedName>
</protein>
<dbReference type="InterPro" id="IPR014001">
    <property type="entry name" value="Helicase_ATP-bd"/>
</dbReference>
<dbReference type="GO" id="GO:0003723">
    <property type="term" value="F:RNA binding"/>
    <property type="evidence" value="ECO:0007669"/>
    <property type="project" value="TreeGrafter"/>
</dbReference>
<feature type="compositionally biased region" description="Polar residues" evidence="8">
    <location>
        <begin position="202"/>
        <end position="212"/>
    </location>
</feature>
<feature type="domain" description="Helicase ATP-binding" evidence="9">
    <location>
        <begin position="286"/>
        <end position="490"/>
    </location>
</feature>
<reference evidence="11" key="1">
    <citation type="submission" date="2020-02" db="EMBL/GenBank/DDBJ databases">
        <authorList>
            <person name="Scholz U."/>
            <person name="Mascher M."/>
            <person name="Fiebig A."/>
        </authorList>
    </citation>
    <scope>NUCLEOTIDE SEQUENCE</scope>
</reference>
<feature type="region of interest" description="Disordered" evidence="8">
    <location>
        <begin position="41"/>
        <end position="62"/>
    </location>
</feature>
<evidence type="ECO:0000256" key="6">
    <source>
        <dbReference type="ARBA" id="ARBA00022840"/>
    </source>
</evidence>
<feature type="region of interest" description="Disordered" evidence="8">
    <location>
        <begin position="176"/>
        <end position="218"/>
    </location>
</feature>
<feature type="domain" description="Helicase C-terminal" evidence="10">
    <location>
        <begin position="627"/>
        <end position="805"/>
    </location>
</feature>
<evidence type="ECO:0000259" key="9">
    <source>
        <dbReference type="PROSITE" id="PS51192"/>
    </source>
</evidence>
<dbReference type="CDD" id="cd18791">
    <property type="entry name" value="SF2_C_RHA"/>
    <property type="match status" value="1"/>
</dbReference>
<evidence type="ECO:0000256" key="7">
    <source>
        <dbReference type="ARBA" id="ARBA00047984"/>
    </source>
</evidence>
<dbReference type="SMART" id="SM00382">
    <property type="entry name" value="AAA"/>
    <property type="match status" value="1"/>
</dbReference>
<dbReference type="InterPro" id="IPR007502">
    <property type="entry name" value="Helicase-assoc_dom"/>
</dbReference>
<evidence type="ECO:0000313" key="11">
    <source>
        <dbReference type="EMBL" id="CAA7402079.1"/>
    </source>
</evidence>
<feature type="region of interest" description="Disordered" evidence="8">
    <location>
        <begin position="905"/>
        <end position="936"/>
    </location>
</feature>
<dbReference type="InterPro" id="IPR002464">
    <property type="entry name" value="DNA/RNA_helicase_DEAH_CS"/>
</dbReference>
<dbReference type="Pfam" id="PF07717">
    <property type="entry name" value="OB_NTP_bind"/>
    <property type="match status" value="1"/>
</dbReference>
<dbReference type="Gene3D" id="3.40.50.300">
    <property type="entry name" value="P-loop containing nucleotide triphosphate hydrolases"/>
    <property type="match status" value="3"/>
</dbReference>
<dbReference type="Pfam" id="PF00270">
    <property type="entry name" value="DEAD"/>
    <property type="match status" value="1"/>
</dbReference>
<organism evidence="11 12">
    <name type="scientific">Spirodela intermedia</name>
    <name type="common">Intermediate duckweed</name>
    <dbReference type="NCBI Taxonomy" id="51605"/>
    <lineage>
        <taxon>Eukaryota</taxon>
        <taxon>Viridiplantae</taxon>
        <taxon>Streptophyta</taxon>
        <taxon>Embryophyta</taxon>
        <taxon>Tracheophyta</taxon>
        <taxon>Spermatophyta</taxon>
        <taxon>Magnoliopsida</taxon>
        <taxon>Liliopsida</taxon>
        <taxon>Araceae</taxon>
        <taxon>Lemnoideae</taxon>
        <taxon>Spirodela</taxon>
    </lineage>
</organism>
<dbReference type="InterPro" id="IPR027417">
    <property type="entry name" value="P-loop_NTPase"/>
</dbReference>
<dbReference type="Pfam" id="PF23362">
    <property type="entry name" value="DHX37_C"/>
    <property type="match status" value="1"/>
</dbReference>
<dbReference type="PROSITE" id="PS51192">
    <property type="entry name" value="HELICASE_ATP_BIND_1"/>
    <property type="match status" value="1"/>
</dbReference>